<accession>A0A0J9XB22</accession>
<gene>
    <name evidence="4" type="ORF">BN980_GECA07s05422g</name>
</gene>
<dbReference type="PANTHER" id="PTHR10366:SF564">
    <property type="entry name" value="STEROL-4-ALPHA-CARBOXYLATE 3-DEHYDROGENASE, DECARBOXYLATING"/>
    <property type="match status" value="1"/>
</dbReference>
<keyword evidence="5" id="KW-1185">Reference proteome</keyword>
<dbReference type="EMBL" id="CCBN010000007">
    <property type="protein sequence ID" value="CDO54482.1"/>
    <property type="molecule type" value="Genomic_DNA"/>
</dbReference>
<evidence type="ECO:0000313" key="5">
    <source>
        <dbReference type="Proteomes" id="UP000242525"/>
    </source>
</evidence>
<dbReference type="STRING" id="1173061.A0A0J9XB22"/>
<organism evidence="4 5">
    <name type="scientific">Geotrichum candidum</name>
    <name type="common">Oospora lactis</name>
    <name type="synonym">Dipodascus geotrichum</name>
    <dbReference type="NCBI Taxonomy" id="1173061"/>
    <lineage>
        <taxon>Eukaryota</taxon>
        <taxon>Fungi</taxon>
        <taxon>Dikarya</taxon>
        <taxon>Ascomycota</taxon>
        <taxon>Saccharomycotina</taxon>
        <taxon>Dipodascomycetes</taxon>
        <taxon>Dipodascales</taxon>
        <taxon>Dipodascaceae</taxon>
        <taxon>Geotrichum</taxon>
    </lineage>
</organism>
<dbReference type="Proteomes" id="UP000242525">
    <property type="component" value="Unassembled WGS sequence"/>
</dbReference>
<name>A0A0J9XB22_GEOCN</name>
<comment type="caution">
    <text evidence="4">The sequence shown here is derived from an EMBL/GenBank/DDBJ whole genome shotgun (WGS) entry which is preliminary data.</text>
</comment>
<dbReference type="OrthoDB" id="2735536at2759"/>
<evidence type="ECO:0000313" key="4">
    <source>
        <dbReference type="EMBL" id="CDO54482.1"/>
    </source>
</evidence>
<dbReference type="AlphaFoldDB" id="A0A0J9XB22"/>
<protein>
    <submittedName>
        <fullName evidence="4">Similar to Saccharomyces cerevisiae YGL157W ARI1 NADPH-dependent aldehyde reductase</fullName>
    </submittedName>
</protein>
<feature type="domain" description="NAD-dependent epimerase/dehydratase" evidence="3">
    <location>
        <begin position="8"/>
        <end position="263"/>
    </location>
</feature>
<sequence>MSSVHKKVFLTGATGFLASHVLELLVARGYNVKVSVRSQPKADYILAKYSGKPVEAVIVPDIQEEHAFDAALRGDKDITAVLHTASPFFTAKTDPFKELLDPAIKGTTNVFKAIKQYAPQVSQVVITSSYAAIVNIDKQNDPTFVHDESTWSNLTWEQATTDLASSYRGSKKFAEKAFWDFIEQEKPNFTGTTVNPTLIYGPVLQKVDSIDKINTSSKVVYDILHSKEAPNPLVYSEVLIPWVDVRDVALAHVVPLEKPAEAAGRRLFTAPGYASGQDILDIANKNFPELKGKIPVGNPGTGQRNVDKYTKLDISKTTDFLGIKYITLEKSIVDTIKTLLDIDREHGVTL</sequence>
<dbReference type="Gene3D" id="3.40.50.720">
    <property type="entry name" value="NAD(P)-binding Rossmann-like Domain"/>
    <property type="match status" value="1"/>
</dbReference>
<keyword evidence="1" id="KW-0560">Oxidoreductase</keyword>
<dbReference type="Pfam" id="PF01370">
    <property type="entry name" value="Epimerase"/>
    <property type="match status" value="1"/>
</dbReference>
<dbReference type="CDD" id="cd05227">
    <property type="entry name" value="AR_SDR_e"/>
    <property type="match status" value="1"/>
</dbReference>
<dbReference type="GO" id="GO:0016616">
    <property type="term" value="F:oxidoreductase activity, acting on the CH-OH group of donors, NAD or NADP as acceptor"/>
    <property type="evidence" value="ECO:0007669"/>
    <property type="project" value="TreeGrafter"/>
</dbReference>
<reference evidence="4" key="1">
    <citation type="submission" date="2014-03" db="EMBL/GenBank/DDBJ databases">
        <authorList>
            <person name="Casaregola S."/>
        </authorList>
    </citation>
    <scope>NUCLEOTIDE SEQUENCE [LARGE SCALE GENOMIC DNA]</scope>
    <source>
        <strain evidence="4">CLIB 918</strain>
    </source>
</reference>
<dbReference type="PANTHER" id="PTHR10366">
    <property type="entry name" value="NAD DEPENDENT EPIMERASE/DEHYDRATASE"/>
    <property type="match status" value="1"/>
</dbReference>
<evidence type="ECO:0000259" key="3">
    <source>
        <dbReference type="Pfam" id="PF01370"/>
    </source>
</evidence>
<proteinExistence type="inferred from homology"/>
<dbReference type="InterPro" id="IPR050425">
    <property type="entry name" value="NAD(P)_dehydrat-like"/>
</dbReference>
<dbReference type="InterPro" id="IPR036291">
    <property type="entry name" value="NAD(P)-bd_dom_sf"/>
</dbReference>
<dbReference type="SUPFAM" id="SSF51735">
    <property type="entry name" value="NAD(P)-binding Rossmann-fold domains"/>
    <property type="match status" value="1"/>
</dbReference>
<evidence type="ECO:0000256" key="2">
    <source>
        <dbReference type="ARBA" id="ARBA00023445"/>
    </source>
</evidence>
<comment type="similarity">
    <text evidence="2">Belongs to the NAD(P)-dependent epimerase/dehydratase family. Dihydroflavonol-4-reductase subfamily.</text>
</comment>
<dbReference type="InterPro" id="IPR001509">
    <property type="entry name" value="Epimerase_deHydtase"/>
</dbReference>
<evidence type="ECO:0000256" key="1">
    <source>
        <dbReference type="ARBA" id="ARBA00023002"/>
    </source>
</evidence>
<dbReference type="FunFam" id="3.40.50.720:FF:000191">
    <property type="entry name" value="Methylglyoxal reductase (NADPH-dependent)"/>
    <property type="match status" value="1"/>
</dbReference>